<dbReference type="PROSITE" id="PS50949">
    <property type="entry name" value="HTH_GNTR"/>
    <property type="match status" value="1"/>
</dbReference>
<dbReference type="InterPro" id="IPR011711">
    <property type="entry name" value="GntR_C"/>
</dbReference>
<accession>A0A543CXT6</accession>
<dbReference type="Pfam" id="PF07729">
    <property type="entry name" value="FCD"/>
    <property type="match status" value="1"/>
</dbReference>
<keyword evidence="1" id="KW-0805">Transcription regulation</keyword>
<name>A0A543CXT6_9PSEU</name>
<dbReference type="Gene3D" id="1.10.10.10">
    <property type="entry name" value="Winged helix-like DNA-binding domain superfamily/Winged helix DNA-binding domain"/>
    <property type="match status" value="1"/>
</dbReference>
<feature type="domain" description="HTH gntR-type" evidence="4">
    <location>
        <begin position="8"/>
        <end position="75"/>
    </location>
</feature>
<evidence type="ECO:0000313" key="6">
    <source>
        <dbReference type="Proteomes" id="UP000315677"/>
    </source>
</evidence>
<dbReference type="SMART" id="SM00345">
    <property type="entry name" value="HTH_GNTR"/>
    <property type="match status" value="1"/>
</dbReference>
<evidence type="ECO:0000313" key="5">
    <source>
        <dbReference type="EMBL" id="TQM01916.1"/>
    </source>
</evidence>
<dbReference type="Gene3D" id="1.20.120.530">
    <property type="entry name" value="GntR ligand-binding domain-like"/>
    <property type="match status" value="1"/>
</dbReference>
<dbReference type="SMART" id="SM00895">
    <property type="entry name" value="FCD"/>
    <property type="match status" value="1"/>
</dbReference>
<gene>
    <name evidence="5" type="ORF">FB558_8435</name>
</gene>
<dbReference type="SUPFAM" id="SSF48008">
    <property type="entry name" value="GntR ligand-binding domain-like"/>
    <property type="match status" value="1"/>
</dbReference>
<dbReference type="GO" id="GO:0003677">
    <property type="term" value="F:DNA binding"/>
    <property type="evidence" value="ECO:0007669"/>
    <property type="project" value="UniProtKB-KW"/>
</dbReference>
<proteinExistence type="predicted"/>
<organism evidence="5 6">
    <name type="scientific">Pseudonocardia kunmingensis</name>
    <dbReference type="NCBI Taxonomy" id="630975"/>
    <lineage>
        <taxon>Bacteria</taxon>
        <taxon>Bacillati</taxon>
        <taxon>Actinomycetota</taxon>
        <taxon>Actinomycetes</taxon>
        <taxon>Pseudonocardiales</taxon>
        <taxon>Pseudonocardiaceae</taxon>
        <taxon>Pseudonocardia</taxon>
    </lineage>
</organism>
<dbReference type="PANTHER" id="PTHR43537">
    <property type="entry name" value="TRANSCRIPTIONAL REGULATOR, GNTR FAMILY"/>
    <property type="match status" value="1"/>
</dbReference>
<dbReference type="Pfam" id="PF00392">
    <property type="entry name" value="GntR"/>
    <property type="match status" value="1"/>
</dbReference>
<dbReference type="InterPro" id="IPR000524">
    <property type="entry name" value="Tscrpt_reg_HTH_GntR"/>
</dbReference>
<dbReference type="RefSeq" id="WP_142064976.1">
    <property type="nucleotide sequence ID" value="NZ_VFPA01000008.1"/>
</dbReference>
<dbReference type="SUPFAM" id="SSF46785">
    <property type="entry name" value="Winged helix' DNA-binding domain"/>
    <property type="match status" value="1"/>
</dbReference>
<evidence type="ECO:0000256" key="2">
    <source>
        <dbReference type="ARBA" id="ARBA00023125"/>
    </source>
</evidence>
<evidence type="ECO:0000256" key="1">
    <source>
        <dbReference type="ARBA" id="ARBA00023015"/>
    </source>
</evidence>
<dbReference type="InterPro" id="IPR036390">
    <property type="entry name" value="WH_DNA-bd_sf"/>
</dbReference>
<dbReference type="InterPro" id="IPR008920">
    <property type="entry name" value="TF_FadR/GntR_C"/>
</dbReference>
<protein>
    <submittedName>
        <fullName evidence="5">DNA-binding GntR family transcriptional regulator</fullName>
    </submittedName>
</protein>
<reference evidence="5 6" key="1">
    <citation type="submission" date="2019-06" db="EMBL/GenBank/DDBJ databases">
        <title>Sequencing the genomes of 1000 actinobacteria strains.</title>
        <authorList>
            <person name="Klenk H.-P."/>
        </authorList>
    </citation>
    <scope>NUCLEOTIDE SEQUENCE [LARGE SCALE GENOMIC DNA]</scope>
    <source>
        <strain evidence="5 6">DSM 45301</strain>
    </source>
</reference>
<sequence length="227" mass="25054">MVDIGPRDSTASRVADTVRARIIDGELLPGAKLSQERVQEALGVSRSTLREALQLLIRERLLVHQLGRGVFVRQLGMADISDLYRVRRIVECAALQRIEVIRPAGLRAVNVAIEDGRAAAAAQRWGHVAAASIRFHEALVALAGSERLDEMIKEVLAEFRLAYAFMHDTQAFHARFLERHTGIAEAVGSGDLELAASLLDGYLADAEREVLASYRPQPSRRRRSRAG</sequence>
<dbReference type="PANTHER" id="PTHR43537:SF45">
    <property type="entry name" value="GNTR FAMILY REGULATORY PROTEIN"/>
    <property type="match status" value="1"/>
</dbReference>
<keyword evidence="3" id="KW-0804">Transcription</keyword>
<dbReference type="GO" id="GO:0003700">
    <property type="term" value="F:DNA-binding transcription factor activity"/>
    <property type="evidence" value="ECO:0007669"/>
    <property type="project" value="InterPro"/>
</dbReference>
<dbReference type="CDD" id="cd07377">
    <property type="entry name" value="WHTH_GntR"/>
    <property type="match status" value="1"/>
</dbReference>
<keyword evidence="2 5" id="KW-0238">DNA-binding</keyword>
<dbReference type="InterPro" id="IPR036388">
    <property type="entry name" value="WH-like_DNA-bd_sf"/>
</dbReference>
<dbReference type="OrthoDB" id="5243844at2"/>
<keyword evidence="6" id="KW-1185">Reference proteome</keyword>
<dbReference type="Proteomes" id="UP000315677">
    <property type="component" value="Unassembled WGS sequence"/>
</dbReference>
<evidence type="ECO:0000256" key="3">
    <source>
        <dbReference type="ARBA" id="ARBA00023163"/>
    </source>
</evidence>
<dbReference type="AlphaFoldDB" id="A0A543CXT6"/>
<comment type="caution">
    <text evidence="5">The sequence shown here is derived from an EMBL/GenBank/DDBJ whole genome shotgun (WGS) entry which is preliminary data.</text>
</comment>
<dbReference type="EMBL" id="VFPA01000008">
    <property type="protein sequence ID" value="TQM01916.1"/>
    <property type="molecule type" value="Genomic_DNA"/>
</dbReference>
<evidence type="ECO:0000259" key="4">
    <source>
        <dbReference type="PROSITE" id="PS50949"/>
    </source>
</evidence>